<reference evidence="3 4" key="1">
    <citation type="journal article" date="2018" name="Front. Microbiol.">
        <title>Discovery of Phloeophagus Beetles as a Source of Pseudomonas Strains That Produce Potentially New Bioactive Substances and Description of Pseudomonas bohemica sp. nov.</title>
        <authorList>
            <person name="Saati-Santamaria Z."/>
            <person name="Lopez-Mondejar R."/>
            <person name="Jimenez-Gomez A."/>
            <person name="Diez-Mendez A."/>
            <person name="Vetrovsky T."/>
            <person name="Igual J.M."/>
            <person name="Velazquez E."/>
            <person name="Kolarik M."/>
            <person name="Rivas R."/>
            <person name="Garcia-Fraile P."/>
        </authorList>
    </citation>
    <scope>NUCLEOTIDE SEQUENCE [LARGE SCALE GENOMIC DNA]</scope>
    <source>
        <strain evidence="1 4">A2-NA12</strain>
        <strain evidence="2 3">A2-NA13</strain>
    </source>
</reference>
<dbReference type="EMBL" id="PEGA01000030">
    <property type="protein sequence ID" value="RLU05247.1"/>
    <property type="molecule type" value="Genomic_DNA"/>
</dbReference>
<evidence type="ECO:0000313" key="2">
    <source>
        <dbReference type="EMBL" id="RLU06567.1"/>
    </source>
</evidence>
<dbReference type="EMBL" id="PEGB01000014">
    <property type="protein sequence ID" value="RLU06567.1"/>
    <property type="molecule type" value="Genomic_DNA"/>
</dbReference>
<name>A0A3L8CEI2_9PSED</name>
<evidence type="ECO:0000313" key="3">
    <source>
        <dbReference type="Proteomes" id="UP000282140"/>
    </source>
</evidence>
<sequence length="104" mass="11671">MCRVCGFRVYTKPLWERACSRKGHHIQHQYRLTHRLREQARSHKGIHAEPILREHHSSPVGAWLAGEEAGTFSIDIGCADAFAGKPRSYRGSHSSSPFALSCTS</sequence>
<protein>
    <submittedName>
        <fullName evidence="2">Uncharacterized protein</fullName>
    </submittedName>
</protein>
<keyword evidence="3" id="KW-1185">Reference proteome</keyword>
<organism evidence="2 3">
    <name type="scientific">Pseudomonas prosekii</name>
    <dbReference type="NCBI Taxonomy" id="1148509"/>
    <lineage>
        <taxon>Bacteria</taxon>
        <taxon>Pseudomonadati</taxon>
        <taxon>Pseudomonadota</taxon>
        <taxon>Gammaproteobacteria</taxon>
        <taxon>Pseudomonadales</taxon>
        <taxon>Pseudomonadaceae</taxon>
        <taxon>Pseudomonas</taxon>
    </lineage>
</organism>
<dbReference type="Proteomes" id="UP000282672">
    <property type="component" value="Unassembled WGS sequence"/>
</dbReference>
<comment type="caution">
    <text evidence="2">The sequence shown here is derived from an EMBL/GenBank/DDBJ whole genome shotgun (WGS) entry which is preliminary data.</text>
</comment>
<proteinExistence type="predicted"/>
<dbReference type="Proteomes" id="UP000282140">
    <property type="component" value="Unassembled WGS sequence"/>
</dbReference>
<evidence type="ECO:0000313" key="1">
    <source>
        <dbReference type="EMBL" id="RLU05247.1"/>
    </source>
</evidence>
<dbReference type="AlphaFoldDB" id="A0A3L8CEI2"/>
<evidence type="ECO:0000313" key="4">
    <source>
        <dbReference type="Proteomes" id="UP000282672"/>
    </source>
</evidence>
<gene>
    <name evidence="1" type="ORF">CS076_23980</name>
    <name evidence="2" type="ORF">CS078_21210</name>
</gene>
<accession>A0A3L8CEI2</accession>